<evidence type="ECO:0000256" key="1">
    <source>
        <dbReference type="ARBA" id="ARBA00022649"/>
    </source>
</evidence>
<keyword evidence="5" id="KW-0460">Magnesium</keyword>
<keyword evidence="5" id="KW-0800">Toxin</keyword>
<feature type="binding site" evidence="5">
    <location>
        <position position="103"/>
    </location>
    <ligand>
        <name>Mg(2+)</name>
        <dbReference type="ChEBI" id="CHEBI:18420"/>
    </ligand>
</feature>
<dbReference type="GO" id="GO:0004540">
    <property type="term" value="F:RNA nuclease activity"/>
    <property type="evidence" value="ECO:0007669"/>
    <property type="project" value="InterPro"/>
</dbReference>
<gene>
    <name evidence="5" type="primary">vapC</name>
    <name evidence="7" type="ORF">DW352_03685</name>
</gene>
<dbReference type="GO" id="GO:0016787">
    <property type="term" value="F:hydrolase activity"/>
    <property type="evidence" value="ECO:0007669"/>
    <property type="project" value="UniProtKB-KW"/>
</dbReference>
<comment type="function">
    <text evidence="5">Toxic component of a toxin-antitoxin (TA) system. An RNase.</text>
</comment>
<organism evidence="7 8">
    <name type="scientific">Pseudolabrys taiwanensis</name>
    <dbReference type="NCBI Taxonomy" id="331696"/>
    <lineage>
        <taxon>Bacteria</taxon>
        <taxon>Pseudomonadati</taxon>
        <taxon>Pseudomonadota</taxon>
        <taxon>Alphaproteobacteria</taxon>
        <taxon>Hyphomicrobiales</taxon>
        <taxon>Xanthobacteraceae</taxon>
        <taxon>Pseudolabrys</taxon>
    </lineage>
</organism>
<keyword evidence="4 5" id="KW-0378">Hydrolase</keyword>
<protein>
    <recommendedName>
        <fullName evidence="5">Ribonuclease VapC</fullName>
        <shortName evidence="5">RNase VapC</shortName>
        <ecNumber evidence="5">3.1.-.-</ecNumber>
    </recommendedName>
    <alternativeName>
        <fullName evidence="5">Toxin VapC</fullName>
    </alternativeName>
</protein>
<feature type="binding site" evidence="5">
    <location>
        <position position="10"/>
    </location>
    <ligand>
        <name>Mg(2+)</name>
        <dbReference type="ChEBI" id="CHEBI:18420"/>
    </ligand>
</feature>
<dbReference type="InterPro" id="IPR022907">
    <property type="entry name" value="VapC_family"/>
</dbReference>
<feature type="domain" description="PIN" evidence="6">
    <location>
        <begin position="7"/>
        <end position="124"/>
    </location>
</feature>
<dbReference type="EMBL" id="CP031417">
    <property type="protein sequence ID" value="AXK79698.1"/>
    <property type="molecule type" value="Genomic_DNA"/>
</dbReference>
<dbReference type="InterPro" id="IPR052919">
    <property type="entry name" value="TA_system_RNase"/>
</dbReference>
<proteinExistence type="inferred from homology"/>
<evidence type="ECO:0000259" key="6">
    <source>
        <dbReference type="Pfam" id="PF01850"/>
    </source>
</evidence>
<evidence type="ECO:0000256" key="3">
    <source>
        <dbReference type="ARBA" id="ARBA00022723"/>
    </source>
</evidence>
<keyword evidence="3 5" id="KW-0479">Metal-binding</keyword>
<dbReference type="OrthoDB" id="9798990at2"/>
<dbReference type="Pfam" id="PF01850">
    <property type="entry name" value="PIN"/>
    <property type="match status" value="1"/>
</dbReference>
<dbReference type="InterPro" id="IPR002716">
    <property type="entry name" value="PIN_dom"/>
</dbReference>
<evidence type="ECO:0000313" key="8">
    <source>
        <dbReference type="Proteomes" id="UP000254889"/>
    </source>
</evidence>
<dbReference type="GO" id="GO:0000287">
    <property type="term" value="F:magnesium ion binding"/>
    <property type="evidence" value="ECO:0007669"/>
    <property type="project" value="UniProtKB-UniRule"/>
</dbReference>
<dbReference type="InterPro" id="IPR041705">
    <property type="entry name" value="PIN_Sll0205"/>
</dbReference>
<evidence type="ECO:0000313" key="7">
    <source>
        <dbReference type="EMBL" id="AXK79698.1"/>
    </source>
</evidence>
<dbReference type="SUPFAM" id="SSF88723">
    <property type="entry name" value="PIN domain-like"/>
    <property type="match status" value="1"/>
</dbReference>
<dbReference type="Gene3D" id="3.40.50.1010">
    <property type="entry name" value="5'-nuclease"/>
    <property type="match status" value="1"/>
</dbReference>
<comment type="cofactor">
    <cofactor evidence="5">
        <name>Mg(2+)</name>
        <dbReference type="ChEBI" id="CHEBI:18420"/>
    </cofactor>
</comment>
<reference evidence="7 8" key="1">
    <citation type="submission" date="2018-07" db="EMBL/GenBank/DDBJ databases">
        <authorList>
            <person name="Quirk P.G."/>
            <person name="Krulwich T.A."/>
        </authorList>
    </citation>
    <scope>NUCLEOTIDE SEQUENCE [LARGE SCALE GENOMIC DNA]</scope>
    <source>
        <strain evidence="7 8">CC-BB4</strain>
    </source>
</reference>
<keyword evidence="2 5" id="KW-0540">Nuclease</keyword>
<dbReference type="GO" id="GO:0090729">
    <property type="term" value="F:toxin activity"/>
    <property type="evidence" value="ECO:0007669"/>
    <property type="project" value="UniProtKB-KW"/>
</dbReference>
<dbReference type="CDD" id="cd09872">
    <property type="entry name" value="PIN_Sll0205-like"/>
    <property type="match status" value="1"/>
</dbReference>
<dbReference type="HAMAP" id="MF_00265">
    <property type="entry name" value="VapC_Nob1"/>
    <property type="match status" value="1"/>
</dbReference>
<dbReference type="InterPro" id="IPR029060">
    <property type="entry name" value="PIN-like_dom_sf"/>
</dbReference>
<keyword evidence="8" id="KW-1185">Reference proteome</keyword>
<accession>A0A345ZS01</accession>
<evidence type="ECO:0000256" key="4">
    <source>
        <dbReference type="ARBA" id="ARBA00022801"/>
    </source>
</evidence>
<evidence type="ECO:0000256" key="2">
    <source>
        <dbReference type="ARBA" id="ARBA00022722"/>
    </source>
</evidence>
<dbReference type="Proteomes" id="UP000254889">
    <property type="component" value="Chromosome"/>
</dbReference>
<dbReference type="EC" id="3.1.-.-" evidence="5"/>
<dbReference type="AlphaFoldDB" id="A0A345ZS01"/>
<keyword evidence="1 5" id="KW-1277">Toxin-antitoxin system</keyword>
<comment type="similarity">
    <text evidence="5">Belongs to the PINc/VapC protein family.</text>
</comment>
<dbReference type="PANTHER" id="PTHR36173:SF1">
    <property type="entry name" value="RIBONUCLEASE VAPC22"/>
    <property type="match status" value="1"/>
</dbReference>
<name>A0A345ZS01_9HYPH</name>
<evidence type="ECO:0000256" key="5">
    <source>
        <dbReference type="HAMAP-Rule" id="MF_00265"/>
    </source>
</evidence>
<sequence length="138" mass="14842">MECDEVIVIDTHVAIWLTTENPRLGIRSRTICEQALNDGELAISAISFWEMAMLTAKGRLGAATSPAQHRRVIIDGGAQELPVSGDIAILGAEIDGLPGDPADRLIAATAIHHNATLLTADRALLSWDNPLRRQDAAR</sequence>
<dbReference type="KEGG" id="ptaw:DW352_03685"/>
<dbReference type="PANTHER" id="PTHR36173">
    <property type="entry name" value="RIBONUCLEASE VAPC16-RELATED"/>
    <property type="match status" value="1"/>
</dbReference>